<feature type="compositionally biased region" description="Basic residues" evidence="13">
    <location>
        <begin position="61"/>
        <end position="71"/>
    </location>
</feature>
<dbReference type="Proteomes" id="UP000008743">
    <property type="component" value="Unassembled WGS sequence"/>
</dbReference>
<accession>A0A0D2US27</accession>
<dbReference type="EMBL" id="KE346375">
    <property type="protein sequence ID" value="KJE97771.1"/>
    <property type="molecule type" value="Genomic_DNA"/>
</dbReference>
<dbReference type="CDD" id="cd01088">
    <property type="entry name" value="MetAP2"/>
    <property type="match status" value="1"/>
</dbReference>
<dbReference type="GO" id="GO:0046872">
    <property type="term" value="F:metal ion binding"/>
    <property type="evidence" value="ECO:0007669"/>
    <property type="project" value="UniProtKB-UniRule"/>
</dbReference>
<comment type="cofactor">
    <cofactor evidence="2">
        <name>Mn(2+)</name>
        <dbReference type="ChEBI" id="CHEBI:29035"/>
    </cofactor>
</comment>
<comment type="cofactor">
    <cofactor evidence="11">
        <name>Co(2+)</name>
        <dbReference type="ChEBI" id="CHEBI:48828"/>
    </cofactor>
    <cofactor evidence="11">
        <name>Zn(2+)</name>
        <dbReference type="ChEBI" id="CHEBI:29105"/>
    </cofactor>
    <cofactor evidence="11">
        <name>Mn(2+)</name>
        <dbReference type="ChEBI" id="CHEBI:29035"/>
    </cofactor>
    <cofactor evidence="11">
        <name>Fe(2+)</name>
        <dbReference type="ChEBI" id="CHEBI:29033"/>
    </cofactor>
    <text evidence="11">Binds 2 divalent metal cations per subunit. Has a high-affinity and a low affinity metal-binding site. The true nature of the physiological cofactor is under debate. The enzyme is active with cobalt, zinc, manganese or divalent iron ions. Most likely, methionine aminopeptidases function as mononuclear Fe(2+)-metalloproteases under physiological conditions, and the catalytically relevant metal-binding site has been assigned to the histidine-containing high-affinity site.</text>
</comment>
<sequence>MNKAEGNAANGDITAKENNLTSSSSSTAAPEHADHDDDARDDDDDTEATNAVNGGASGAAAKKKKKKKPSKAKNAATDGTAAAAASAASSSAQTNPVAASNDNQEGEEGDDADDDDGATSTTTGGDADKKKKKKKKKSGAAKAANGIVPGQGTEGAAAQTTPPTIPVRVLFPSGEYPEGEICAYADSLVRMTNEEAKLRDRARHEIHNDIRKAAEVHRQVRKYAQGFMRPGMSMIEICEKIENSVRTLIEENGLAAGIAFPTGCSLNHVAAHYTPNAGDTTVLQYDDVCKIDFGTQINGRIVDCAFTVAFNQKYNPLLAAVKDATNTGIRTAGIDVRLGDVGAAIQEVMESYEIELDGKTYPIKSIRNLYGHSIDQYRIHAGKSVPIVRGGEQTKMEEGEFYAIETFGSTGKGLVHEDMECSHYMKSFDAGFTPLRLPRAKQLLSTIDKHFGTLAFCRRFLDRIGETKYLMALKSLCDSGIVNPYPPLCDIRGSYTAQYEHTILLRPTCKEVISRGEDY</sequence>
<feature type="binding site" evidence="11">
    <location>
        <position position="405"/>
    </location>
    <ligand>
        <name>a divalent metal cation</name>
        <dbReference type="ChEBI" id="CHEBI:60240"/>
        <label>2</label>
        <note>catalytic</note>
    </ligand>
</feature>
<comment type="catalytic activity">
    <reaction evidence="1 11 12">
        <text>Release of N-terminal amino acids, preferentially methionine, from peptides and arylamides.</text>
        <dbReference type="EC" id="3.4.11.18"/>
    </reaction>
</comment>
<feature type="binding site" evidence="11">
    <location>
        <position position="380"/>
    </location>
    <ligand>
        <name>substrate</name>
    </ligand>
</feature>
<feature type="binding site" evidence="11">
    <location>
        <position position="303"/>
    </location>
    <ligand>
        <name>a divalent metal cation</name>
        <dbReference type="ChEBI" id="CHEBI:60240"/>
        <label>2</label>
        <note>catalytic</note>
    </ligand>
</feature>
<dbReference type="HAMAP" id="MF_03175">
    <property type="entry name" value="MetAP_2_euk"/>
    <property type="match status" value="1"/>
</dbReference>
<feature type="binding site" evidence="11">
    <location>
        <position position="372"/>
    </location>
    <ligand>
        <name>a divalent metal cation</name>
        <dbReference type="ChEBI" id="CHEBI:60240"/>
        <label>2</label>
        <note>catalytic</note>
    </ligand>
</feature>
<keyword evidence="8 11" id="KW-0645">Protease</keyword>
<dbReference type="NCBIfam" id="TIGR00501">
    <property type="entry name" value="met_pdase_II"/>
    <property type="match status" value="1"/>
</dbReference>
<dbReference type="PANTHER" id="PTHR45777">
    <property type="entry name" value="METHIONINE AMINOPEPTIDASE 2"/>
    <property type="match status" value="1"/>
</dbReference>
<proteinExistence type="inferred from homology"/>
<organism evidence="15 16">
    <name type="scientific">Capsaspora owczarzaki (strain ATCC 30864)</name>
    <dbReference type="NCBI Taxonomy" id="595528"/>
    <lineage>
        <taxon>Eukaryota</taxon>
        <taxon>Filasterea</taxon>
        <taxon>Capsaspora</taxon>
    </lineage>
</organism>
<dbReference type="InterPro" id="IPR036388">
    <property type="entry name" value="WH-like_DNA-bd_sf"/>
</dbReference>
<evidence type="ECO:0000256" key="4">
    <source>
        <dbReference type="ARBA" id="ARBA00001954"/>
    </source>
</evidence>
<dbReference type="InterPro" id="IPR000994">
    <property type="entry name" value="Pept_M24"/>
</dbReference>
<comment type="similarity">
    <text evidence="11">Belongs to the peptidase M24A family. Methionine aminopeptidase eukaryotic type 2 subfamily.</text>
</comment>
<reference evidence="16" key="1">
    <citation type="submission" date="2011-02" db="EMBL/GenBank/DDBJ databases">
        <title>The Genome Sequence of Capsaspora owczarzaki ATCC 30864.</title>
        <authorList>
            <person name="Russ C."/>
            <person name="Cuomo C."/>
            <person name="Burger G."/>
            <person name="Gray M.W."/>
            <person name="Holland P.W.H."/>
            <person name="King N."/>
            <person name="Lang F.B.F."/>
            <person name="Roger A.J."/>
            <person name="Ruiz-Trillo I."/>
            <person name="Young S.K."/>
            <person name="Zeng Q."/>
            <person name="Gargeya S."/>
            <person name="Alvarado L."/>
            <person name="Berlin A."/>
            <person name="Chapman S.B."/>
            <person name="Chen Z."/>
            <person name="Freedman E."/>
            <person name="Gellesch M."/>
            <person name="Goldberg J."/>
            <person name="Griggs A."/>
            <person name="Gujja S."/>
            <person name="Heilman E."/>
            <person name="Heiman D."/>
            <person name="Howarth C."/>
            <person name="Mehta T."/>
            <person name="Neiman D."/>
            <person name="Pearson M."/>
            <person name="Roberts A."/>
            <person name="Saif S."/>
            <person name="Shea T."/>
            <person name="Shenoy N."/>
            <person name="Sisk P."/>
            <person name="Stolte C."/>
            <person name="Sykes S."/>
            <person name="White J."/>
            <person name="Yandava C."/>
            <person name="Haas B."/>
            <person name="Nusbaum C."/>
            <person name="Birren B."/>
        </authorList>
    </citation>
    <scope>NUCLEOTIDE SEQUENCE</scope>
    <source>
        <strain evidence="16">ATCC 30864</strain>
    </source>
</reference>
<dbReference type="STRING" id="595528.A0A0D2US27"/>
<dbReference type="SUPFAM" id="SSF46785">
    <property type="entry name" value="Winged helix' DNA-binding domain"/>
    <property type="match status" value="1"/>
</dbReference>
<feature type="domain" description="Peptidase M24" evidence="14">
    <location>
        <begin position="209"/>
        <end position="408"/>
    </location>
</feature>
<feature type="binding site" evidence="11">
    <location>
        <position position="500"/>
    </location>
    <ligand>
        <name>a divalent metal cation</name>
        <dbReference type="ChEBI" id="CHEBI:60240"/>
        <label>2</label>
        <note>catalytic</note>
    </ligand>
</feature>
<evidence type="ECO:0000259" key="14">
    <source>
        <dbReference type="Pfam" id="PF00557"/>
    </source>
</evidence>
<dbReference type="GO" id="GO:0006508">
    <property type="term" value="P:proteolysis"/>
    <property type="evidence" value="ECO:0007669"/>
    <property type="project" value="UniProtKB-KW"/>
</dbReference>
<feature type="compositionally biased region" description="Low complexity" evidence="13">
    <location>
        <begin position="48"/>
        <end position="60"/>
    </location>
</feature>
<evidence type="ECO:0000256" key="7">
    <source>
        <dbReference type="ARBA" id="ARBA00022490"/>
    </source>
</evidence>
<gene>
    <name evidence="15" type="ORF">CAOG_007874</name>
</gene>
<evidence type="ECO:0000256" key="9">
    <source>
        <dbReference type="ARBA" id="ARBA00022723"/>
    </source>
</evidence>
<dbReference type="InterPro" id="IPR036005">
    <property type="entry name" value="Creatinase/aminopeptidase-like"/>
</dbReference>
<keyword evidence="16" id="KW-1185">Reference proteome</keyword>
<comment type="cofactor">
    <cofactor evidence="3">
        <name>Zn(2+)</name>
        <dbReference type="ChEBI" id="CHEBI:29105"/>
    </cofactor>
</comment>
<dbReference type="PROSITE" id="PS01202">
    <property type="entry name" value="MAP_2"/>
    <property type="match status" value="1"/>
</dbReference>
<keyword evidence="6 11" id="KW-0031">Aminopeptidase</keyword>
<evidence type="ECO:0000256" key="3">
    <source>
        <dbReference type="ARBA" id="ARBA00001947"/>
    </source>
</evidence>
<dbReference type="InterPro" id="IPR002468">
    <property type="entry name" value="Pept_M24A_MAP2"/>
</dbReference>
<evidence type="ECO:0000256" key="8">
    <source>
        <dbReference type="ARBA" id="ARBA00022670"/>
    </source>
</evidence>
<evidence type="ECO:0000256" key="6">
    <source>
        <dbReference type="ARBA" id="ARBA00022438"/>
    </source>
</evidence>
<feature type="binding site" evidence="11">
    <location>
        <position position="292"/>
    </location>
    <ligand>
        <name>a divalent metal cation</name>
        <dbReference type="ChEBI" id="CHEBI:60240"/>
        <label>1</label>
    </ligand>
</feature>
<keyword evidence="9 11" id="KW-0479">Metal-binding</keyword>
<feature type="binding site" evidence="11">
    <location>
        <position position="303"/>
    </location>
    <ligand>
        <name>a divalent metal cation</name>
        <dbReference type="ChEBI" id="CHEBI:60240"/>
        <label>1</label>
    </ligand>
</feature>
<feature type="compositionally biased region" description="Polar residues" evidence="13">
    <location>
        <begin position="93"/>
        <end position="103"/>
    </location>
</feature>
<dbReference type="InterPro" id="IPR001714">
    <property type="entry name" value="Pept_M24_MAP"/>
</dbReference>
<dbReference type="AlphaFoldDB" id="A0A0D2US27"/>
<dbReference type="Gene3D" id="3.90.230.10">
    <property type="entry name" value="Creatinase/methionine aminopeptidase superfamily"/>
    <property type="match status" value="1"/>
</dbReference>
<dbReference type="PANTHER" id="PTHR45777:SF2">
    <property type="entry name" value="METHIONINE AMINOPEPTIDASE 2"/>
    <property type="match status" value="1"/>
</dbReference>
<dbReference type="GO" id="GO:0004239">
    <property type="term" value="F:initiator methionyl aminopeptidase activity"/>
    <property type="evidence" value="ECO:0007669"/>
    <property type="project" value="UniProtKB-UniRule"/>
</dbReference>
<dbReference type="InterPro" id="IPR050247">
    <property type="entry name" value="Met_Aminopeptidase_Type2"/>
</dbReference>
<comment type="function">
    <text evidence="11 12">Cotranslationally removes the N-terminal methionine from nascent proteins. The N-terminal methionine is often cleaved when the second residue in the primary sequence is small and uncharged (Met-Ala-, Cys, Gly, Pro, Ser, Thr, or Val).</text>
</comment>
<feature type="compositionally biased region" description="Acidic residues" evidence="13">
    <location>
        <begin position="104"/>
        <end position="117"/>
    </location>
</feature>
<feature type="binding site" evidence="11">
    <location>
        <position position="272"/>
    </location>
    <ligand>
        <name>substrate</name>
    </ligand>
</feature>
<evidence type="ECO:0000256" key="5">
    <source>
        <dbReference type="ARBA" id="ARBA00004496"/>
    </source>
</evidence>
<dbReference type="InterPro" id="IPR036390">
    <property type="entry name" value="WH_DNA-bd_sf"/>
</dbReference>
<dbReference type="RefSeq" id="XP_004342959.2">
    <property type="nucleotide sequence ID" value="XM_004342909.2"/>
</dbReference>
<keyword evidence="7 11" id="KW-0963">Cytoplasm</keyword>
<evidence type="ECO:0000313" key="16">
    <source>
        <dbReference type="Proteomes" id="UP000008743"/>
    </source>
</evidence>
<evidence type="ECO:0000256" key="12">
    <source>
        <dbReference type="RuleBase" id="RU003653"/>
    </source>
</evidence>
<dbReference type="PRINTS" id="PR00599">
    <property type="entry name" value="MAPEPTIDASE"/>
</dbReference>
<protein>
    <recommendedName>
        <fullName evidence="11">Methionine aminopeptidase 2</fullName>
        <shortName evidence="11">MAP 2</shortName>
        <shortName evidence="11">MetAP 2</shortName>
        <ecNumber evidence="11">3.4.11.18</ecNumber>
    </recommendedName>
    <alternativeName>
        <fullName evidence="11">Peptidase M</fullName>
    </alternativeName>
</protein>
<evidence type="ECO:0000256" key="1">
    <source>
        <dbReference type="ARBA" id="ARBA00000294"/>
    </source>
</evidence>
<feature type="compositionally biased region" description="Basic residues" evidence="13">
    <location>
        <begin position="130"/>
        <end position="139"/>
    </location>
</feature>
<dbReference type="Gene3D" id="1.10.10.10">
    <property type="entry name" value="Winged helix-like DNA-binding domain superfamily/Winged helix DNA-binding domain"/>
    <property type="match status" value="1"/>
</dbReference>
<dbReference type="FunCoup" id="A0A0D2US27">
    <property type="interactions" value="676"/>
</dbReference>
<dbReference type="EC" id="3.4.11.18" evidence="11"/>
<dbReference type="FunFam" id="1.10.10.10:FF:000106">
    <property type="entry name" value="Methionine aminopeptidase 2"/>
    <property type="match status" value="1"/>
</dbReference>
<dbReference type="SUPFAM" id="SSF55920">
    <property type="entry name" value="Creatinase/aminopeptidase"/>
    <property type="match status" value="1"/>
</dbReference>
<comment type="subcellular location">
    <subcellularLocation>
        <location evidence="5 11">Cytoplasm</location>
    </subcellularLocation>
</comment>
<evidence type="ECO:0000256" key="2">
    <source>
        <dbReference type="ARBA" id="ARBA00001936"/>
    </source>
</evidence>
<name>A0A0D2US27_CAPO3</name>
<feature type="region of interest" description="Disordered" evidence="13">
    <location>
        <begin position="1"/>
        <end position="160"/>
    </location>
</feature>
<dbReference type="PhylomeDB" id="A0A0D2US27"/>
<keyword evidence="10 11" id="KW-0378">Hydrolase</keyword>
<dbReference type="InParanoid" id="A0A0D2US27"/>
<dbReference type="OrthoDB" id="7848262at2759"/>
<feature type="binding site" evidence="11">
    <location>
        <position position="500"/>
    </location>
    <ligand>
        <name>a divalent metal cation</name>
        <dbReference type="ChEBI" id="CHEBI:60240"/>
        <label>1</label>
    </ligand>
</feature>
<comment type="cofactor">
    <cofactor evidence="4">
        <name>Fe(2+)</name>
        <dbReference type="ChEBI" id="CHEBI:29033"/>
    </cofactor>
</comment>
<dbReference type="GO" id="GO:0070006">
    <property type="term" value="F:metalloaminopeptidase activity"/>
    <property type="evidence" value="ECO:0007669"/>
    <property type="project" value="UniProtKB-UniRule"/>
</dbReference>
<dbReference type="Pfam" id="PF00557">
    <property type="entry name" value="Peptidase_M24"/>
    <property type="match status" value="1"/>
</dbReference>
<feature type="compositionally biased region" description="Low complexity" evidence="13">
    <location>
        <begin position="72"/>
        <end position="92"/>
    </location>
</feature>
<dbReference type="InterPro" id="IPR018349">
    <property type="entry name" value="Pept_M24A_MAP2_BS"/>
</dbReference>
<evidence type="ECO:0000256" key="13">
    <source>
        <dbReference type="SAM" id="MobiDB-lite"/>
    </source>
</evidence>
<evidence type="ECO:0000256" key="10">
    <source>
        <dbReference type="ARBA" id="ARBA00022801"/>
    </source>
</evidence>
<evidence type="ECO:0000256" key="11">
    <source>
        <dbReference type="HAMAP-Rule" id="MF_03175"/>
    </source>
</evidence>
<evidence type="ECO:0000313" key="15">
    <source>
        <dbReference type="EMBL" id="KJE97771.1"/>
    </source>
</evidence>
<dbReference type="GO" id="GO:0005737">
    <property type="term" value="C:cytoplasm"/>
    <property type="evidence" value="ECO:0007669"/>
    <property type="project" value="UniProtKB-SubCell"/>
</dbReference>